<dbReference type="Proteomes" id="UP000618445">
    <property type="component" value="Unassembled WGS sequence"/>
</dbReference>
<dbReference type="EMBL" id="JACJQY010000051">
    <property type="protein sequence ID" value="MBD2319443.1"/>
    <property type="molecule type" value="Genomic_DNA"/>
</dbReference>
<reference evidence="1 2" key="1">
    <citation type="journal article" date="2020" name="ISME J.">
        <title>Comparative genomics reveals insights into cyanobacterial evolution and habitat adaptation.</title>
        <authorList>
            <person name="Chen M.Y."/>
            <person name="Teng W.K."/>
            <person name="Zhao L."/>
            <person name="Hu C.X."/>
            <person name="Zhou Y.K."/>
            <person name="Han B.P."/>
            <person name="Song L.R."/>
            <person name="Shu W.S."/>
        </authorList>
    </citation>
    <scope>NUCLEOTIDE SEQUENCE [LARGE SCALE GENOMIC DNA]</scope>
    <source>
        <strain evidence="1 2">FACHB-1050</strain>
    </source>
</reference>
<sequence length="1206" mass="136670">MSLEPPKLDQRSYEDIVQHSLKLAKSYTDWRSPESQSSQSADVGLALIRIFGHMMTVVQDRLNQVPNRNQLAFMNLIGTELIPPQPSRVPVTFNLAAGSPVEALVPKQTRIAAPPPEGKDEEVVFETERELLVTNTQLTSIFVIEDRDYYSDRHIATVVDAVHEPFPVFHGDTTVEHYLYLHGKELFDLPKLETITVTFETDSPESATQLAFRLRDWMTWDGKSWQPLTAVECECGSGSKRSQVLVTITQLPKLKEVEVDGVSAKWLRVSLSPHHRQNLPELLPSLVTTNIDQTALPKECFFNTIRLDLSKDFYPFGTTPQYNDTFLMALDQRLIQPSMAIEIQAQLSQVPRYTDDLELLWEVGCGQQWQTIESTEDAEKFRWLSDAAPLRLVEGSVTGTFQFPATLPPLPMGEESYWLRARIVQGIYGSRGRTRQYVMYNDVTMLSTAIAIGQTEIVVDNIEALAVEDTIRLQSGMEPTRQEEAKIVAIRPATSVVVLNRATRNAYTAGSRILSKFAITEQTSDIFEPPILQSITLTYRCFLEQTAKIKSYNDFIFADGDALELFLHRSAFAGERVVELNDVSALAVGEIVKFTGQTVELGQIELIDRDRQQVILVKPLDYDHLNATRVLRSFHPLTPQIHRDSSLYLGFNRPFPNRANTLYLQIQPPNPESVAPKANQTVQLSNTQRLVWEYPSPKGWLPLTVADETQGFLEKGLIQFVGPTDWITSPHFGQQCYWLRIRQQPLDWQSLPIVLFYLWRWAISYELYNLYSMMRYFARWVARAGDFPVPPRLCAVRTNTTWANQSITLNGEILGSSNHEPNQVLNVSQFPILWGESLVVEEGRLPSESEQRYLRQHFGDEAIATHYDETGRLETVWVRWQEVPDFHSSAPNDRHYVIDRQLGKIRFGDGQAGKIPPRGRNNIRLNTYCMGGGIRGNRDAQTITELKTTIPYIAQVINWEASQGGSNQESLERLKVRSPQRLRHGDRSVTAQDFADLTYEASVDIARVQVITPDMMAPDFSPLLEELWIDPHPDPNHQAIAGNEIDVFKVFNNELNAGWVQVIIVPHSTDRQPTPNLALLNRVSQFLKARYVPTLKLRVSGPKWQEIRVNTEIVPQNVANAGTVKADVLKALQSFFHPLTGGQQGSGWQFGRRPHHSDVYAVIEAVSGVRYVHALEIQPADAIVDQQTLIYSGIHQIELKLPEIST</sequence>
<gene>
    <name evidence="1" type="ORF">H6G05_21710</name>
</gene>
<comment type="caution">
    <text evidence="1">The sequence shown here is derived from an EMBL/GenBank/DDBJ whole genome shotgun (WGS) entry which is preliminary data.</text>
</comment>
<evidence type="ECO:0000313" key="2">
    <source>
        <dbReference type="Proteomes" id="UP000618445"/>
    </source>
</evidence>
<protein>
    <submittedName>
        <fullName evidence="1">Baseplate J/gp47 family protein</fullName>
    </submittedName>
</protein>
<proteinExistence type="predicted"/>
<name>A0ABR8CF66_9CYAN</name>
<accession>A0ABR8CF66</accession>
<evidence type="ECO:0000313" key="1">
    <source>
        <dbReference type="EMBL" id="MBD2319443.1"/>
    </source>
</evidence>
<dbReference type="RefSeq" id="WP_190581463.1">
    <property type="nucleotide sequence ID" value="NZ_CAWPQU010000047.1"/>
</dbReference>
<organism evidence="1 2">
    <name type="scientific">Phormidium tenue FACHB-1050</name>
    <dbReference type="NCBI Taxonomy" id="2692857"/>
    <lineage>
        <taxon>Bacteria</taxon>
        <taxon>Bacillati</taxon>
        <taxon>Cyanobacteriota</taxon>
        <taxon>Cyanophyceae</taxon>
        <taxon>Oscillatoriophycideae</taxon>
        <taxon>Oscillatoriales</taxon>
        <taxon>Oscillatoriaceae</taxon>
        <taxon>Phormidium</taxon>
    </lineage>
</organism>
<keyword evidence="2" id="KW-1185">Reference proteome</keyword>